<keyword evidence="3 6" id="KW-0106">Calcium</keyword>
<comment type="domain">
    <text evidence="6">A pair of annexin repeats may form one binding site for calcium and phospholipid.</text>
</comment>
<proteinExistence type="inferred from homology"/>
<dbReference type="InterPro" id="IPR001464">
    <property type="entry name" value="Annexin"/>
</dbReference>
<sequence>MLLYISSQGFKPTPSVTGYFGTVKPDPNFNAQNDAAKLKKAIETKGVDEATIVEVIAKRSNAQRQQIKAAYQQSAGKALAADLKKALKSDFEEVVLALLMTPPEYDAFEMKRAMKGIGTNEAVLNEILGTRSNKEITALKNTYKEGKRKIYKHTVHVLTVSDFAMLLFQALFEAGENRIGTVCSVLIDILTNRSEAQLYKIFQYYGQLSKDSLAKDLEGELHGSFEDCLMTLVKGALNKPAYFAERLHLAMKGLGTNTDTLTRIIVSRSEIDLLKIMQEYKRMYGKSLQEDILKETSGDYEKIMMTLCGTP</sequence>
<evidence type="ECO:0000256" key="2">
    <source>
        <dbReference type="ARBA" id="ARBA00022737"/>
    </source>
</evidence>
<dbReference type="InterPro" id="IPR018252">
    <property type="entry name" value="Annexin_repeat_CS"/>
</dbReference>
<comment type="similarity">
    <text evidence="1 6">Belongs to the annexin family.</text>
</comment>
<dbReference type="InterPro" id="IPR018502">
    <property type="entry name" value="Annexin_repeat"/>
</dbReference>
<dbReference type="Ensembl" id="ENSCCRT00020025469.1">
    <property type="protein sequence ID" value="ENSCCRP00020023209.1"/>
    <property type="gene ID" value="ENSCCRG00020010357.1"/>
</dbReference>
<protein>
    <recommendedName>
        <fullName evidence="6">Annexin</fullName>
    </recommendedName>
</protein>
<dbReference type="GO" id="GO:0006909">
    <property type="term" value="P:phagocytosis"/>
    <property type="evidence" value="ECO:0007669"/>
    <property type="project" value="TreeGrafter"/>
</dbReference>
<dbReference type="GO" id="GO:0005509">
    <property type="term" value="F:calcium ion binding"/>
    <property type="evidence" value="ECO:0007669"/>
    <property type="project" value="InterPro"/>
</dbReference>
<dbReference type="FunFam" id="1.10.220.10:FF:000001">
    <property type="entry name" value="Annexin"/>
    <property type="match status" value="1"/>
</dbReference>
<dbReference type="PANTHER" id="PTHR10502:SF237">
    <property type="entry name" value="ANNEXIN"/>
    <property type="match status" value="1"/>
</dbReference>
<dbReference type="Proteomes" id="UP000694701">
    <property type="component" value="Unplaced"/>
</dbReference>
<reference evidence="7" key="1">
    <citation type="submission" date="2025-08" db="UniProtKB">
        <authorList>
            <consortium name="Ensembl"/>
        </authorList>
    </citation>
    <scope>IDENTIFICATION</scope>
</reference>
<dbReference type="GO" id="GO:0005634">
    <property type="term" value="C:nucleus"/>
    <property type="evidence" value="ECO:0007669"/>
    <property type="project" value="TreeGrafter"/>
</dbReference>
<name>A0A8C2D8X3_CYPCA</name>
<dbReference type="Pfam" id="PF00191">
    <property type="entry name" value="Annexin"/>
    <property type="match status" value="4"/>
</dbReference>
<dbReference type="GO" id="GO:0012506">
    <property type="term" value="C:vesicle membrane"/>
    <property type="evidence" value="ECO:0007669"/>
    <property type="project" value="TreeGrafter"/>
</dbReference>
<evidence type="ECO:0000256" key="4">
    <source>
        <dbReference type="ARBA" id="ARBA00023216"/>
    </source>
</evidence>
<evidence type="ECO:0000256" key="5">
    <source>
        <dbReference type="ARBA" id="ARBA00023302"/>
    </source>
</evidence>
<dbReference type="FunFam" id="1.10.220.10:FF:000007">
    <property type="entry name" value="Annexin"/>
    <property type="match status" value="1"/>
</dbReference>
<dbReference type="GO" id="GO:0005886">
    <property type="term" value="C:plasma membrane"/>
    <property type="evidence" value="ECO:0007669"/>
    <property type="project" value="TreeGrafter"/>
</dbReference>
<dbReference type="InterPro" id="IPR037104">
    <property type="entry name" value="Annexin_sf"/>
</dbReference>
<dbReference type="GO" id="GO:0005544">
    <property type="term" value="F:calcium-dependent phospholipid binding"/>
    <property type="evidence" value="ECO:0007669"/>
    <property type="project" value="UniProtKB-KW"/>
</dbReference>
<evidence type="ECO:0000256" key="6">
    <source>
        <dbReference type="RuleBase" id="RU003540"/>
    </source>
</evidence>
<evidence type="ECO:0000313" key="8">
    <source>
        <dbReference type="Proteomes" id="UP000694701"/>
    </source>
</evidence>
<dbReference type="SUPFAM" id="SSF47874">
    <property type="entry name" value="Annexin"/>
    <property type="match status" value="1"/>
</dbReference>
<dbReference type="GO" id="GO:0007165">
    <property type="term" value="P:signal transduction"/>
    <property type="evidence" value="ECO:0007669"/>
    <property type="project" value="TreeGrafter"/>
</dbReference>
<dbReference type="GO" id="GO:0001786">
    <property type="term" value="F:phosphatidylserine binding"/>
    <property type="evidence" value="ECO:0007669"/>
    <property type="project" value="TreeGrafter"/>
</dbReference>
<dbReference type="AlphaFoldDB" id="A0A8C2D8X3"/>
<dbReference type="PANTHER" id="PTHR10502">
    <property type="entry name" value="ANNEXIN"/>
    <property type="match status" value="1"/>
</dbReference>
<organism evidence="7 8">
    <name type="scientific">Cyprinus carpio</name>
    <name type="common">Common carp</name>
    <dbReference type="NCBI Taxonomy" id="7962"/>
    <lineage>
        <taxon>Eukaryota</taxon>
        <taxon>Metazoa</taxon>
        <taxon>Chordata</taxon>
        <taxon>Craniata</taxon>
        <taxon>Vertebrata</taxon>
        <taxon>Euteleostomi</taxon>
        <taxon>Actinopterygii</taxon>
        <taxon>Neopterygii</taxon>
        <taxon>Teleostei</taxon>
        <taxon>Ostariophysi</taxon>
        <taxon>Cypriniformes</taxon>
        <taxon>Cyprinidae</taxon>
        <taxon>Cyprininae</taxon>
        <taxon>Cyprinus</taxon>
    </lineage>
</organism>
<dbReference type="GO" id="GO:0071385">
    <property type="term" value="P:cellular response to glucocorticoid stimulus"/>
    <property type="evidence" value="ECO:0007669"/>
    <property type="project" value="TreeGrafter"/>
</dbReference>
<evidence type="ECO:0000256" key="1">
    <source>
        <dbReference type="ARBA" id="ARBA00007831"/>
    </source>
</evidence>
<keyword evidence="2 6" id="KW-0677">Repeat</keyword>
<dbReference type="Gene3D" id="1.10.220.10">
    <property type="entry name" value="Annexin"/>
    <property type="match status" value="4"/>
</dbReference>
<dbReference type="FunFam" id="1.10.220.10:FF:000002">
    <property type="entry name" value="Annexin"/>
    <property type="match status" value="1"/>
</dbReference>
<accession>A0A8C2D8X3</accession>
<dbReference type="PROSITE" id="PS00223">
    <property type="entry name" value="ANNEXIN_1"/>
    <property type="match status" value="2"/>
</dbReference>
<dbReference type="GO" id="GO:0005737">
    <property type="term" value="C:cytoplasm"/>
    <property type="evidence" value="ECO:0007669"/>
    <property type="project" value="TreeGrafter"/>
</dbReference>
<keyword evidence="4 6" id="KW-0041">Annexin</keyword>
<keyword evidence="5 6" id="KW-0111">Calcium/phospholipid-binding</keyword>
<dbReference type="SMART" id="SM00335">
    <property type="entry name" value="ANX"/>
    <property type="match status" value="4"/>
</dbReference>
<dbReference type="PROSITE" id="PS51897">
    <property type="entry name" value="ANNEXIN_2"/>
    <property type="match status" value="3"/>
</dbReference>
<dbReference type="PRINTS" id="PR00196">
    <property type="entry name" value="ANNEXIN"/>
</dbReference>
<evidence type="ECO:0000313" key="7">
    <source>
        <dbReference type="Ensembl" id="ENSCCRP00020023209.1"/>
    </source>
</evidence>
<evidence type="ECO:0000256" key="3">
    <source>
        <dbReference type="ARBA" id="ARBA00022837"/>
    </source>
</evidence>